<protein>
    <recommendedName>
        <fullName evidence="4">Lipoprotein</fullName>
    </recommendedName>
</protein>
<dbReference type="EMBL" id="PVNL01000042">
    <property type="protein sequence ID" value="PRQ08387.1"/>
    <property type="molecule type" value="Genomic_DNA"/>
</dbReference>
<accession>A0A2S9YTF1</accession>
<dbReference type="RefSeq" id="WP_106089026.1">
    <property type="nucleotide sequence ID" value="NZ_PVNL01000042.1"/>
</dbReference>
<evidence type="ECO:0000313" key="3">
    <source>
        <dbReference type="Proteomes" id="UP000238823"/>
    </source>
</evidence>
<evidence type="ECO:0008006" key="4">
    <source>
        <dbReference type="Google" id="ProtNLM"/>
    </source>
</evidence>
<gene>
    <name evidence="2" type="ORF">ENSA7_20140</name>
</gene>
<feature type="chain" id="PRO_5015633997" description="Lipoprotein" evidence="1">
    <location>
        <begin position="24"/>
        <end position="166"/>
    </location>
</feature>
<organism evidence="2 3">
    <name type="scientific">Enhygromyxa salina</name>
    <dbReference type="NCBI Taxonomy" id="215803"/>
    <lineage>
        <taxon>Bacteria</taxon>
        <taxon>Pseudomonadati</taxon>
        <taxon>Myxococcota</taxon>
        <taxon>Polyangia</taxon>
        <taxon>Nannocystales</taxon>
        <taxon>Nannocystaceae</taxon>
        <taxon>Enhygromyxa</taxon>
    </lineage>
</organism>
<dbReference type="PROSITE" id="PS51257">
    <property type="entry name" value="PROKAR_LIPOPROTEIN"/>
    <property type="match status" value="1"/>
</dbReference>
<keyword evidence="1" id="KW-0732">Signal</keyword>
<name>A0A2S9YTF1_9BACT</name>
<dbReference type="AlphaFoldDB" id="A0A2S9YTF1"/>
<reference evidence="2 3" key="1">
    <citation type="submission" date="2018-03" db="EMBL/GenBank/DDBJ databases">
        <title>Draft Genome Sequences of the Obligatory Marine Myxobacteria Enhygromyxa salina SWB007.</title>
        <authorList>
            <person name="Poehlein A."/>
            <person name="Moghaddam J.A."/>
            <person name="Harms H."/>
            <person name="Alanjari M."/>
            <person name="Koenig G.M."/>
            <person name="Daniel R."/>
            <person name="Schaeberle T.F."/>
        </authorList>
    </citation>
    <scope>NUCLEOTIDE SEQUENCE [LARGE SCALE GENOMIC DNA]</scope>
    <source>
        <strain evidence="2 3">SWB007</strain>
    </source>
</reference>
<evidence type="ECO:0000313" key="2">
    <source>
        <dbReference type="EMBL" id="PRQ08387.1"/>
    </source>
</evidence>
<evidence type="ECO:0000256" key="1">
    <source>
        <dbReference type="SAM" id="SignalP"/>
    </source>
</evidence>
<proteinExistence type="predicted"/>
<sequence>MTRTLIQSLSPFVLVLALTLGLATGCDGLSDDADLDALLDADEPLELGVEQQPQDFAEAEYVCSIDPDAAVSLPEHAAAPCNEWLTDELTVMSSEAQLPTAGCSQWQEHYFVETNISCGGWGGGSCTGTNCCTLARKYVRTCSACPPSVPTSCGGWTYAGTICACG</sequence>
<comment type="caution">
    <text evidence="2">The sequence shown here is derived from an EMBL/GenBank/DDBJ whole genome shotgun (WGS) entry which is preliminary data.</text>
</comment>
<feature type="signal peptide" evidence="1">
    <location>
        <begin position="1"/>
        <end position="23"/>
    </location>
</feature>
<dbReference type="Proteomes" id="UP000238823">
    <property type="component" value="Unassembled WGS sequence"/>
</dbReference>